<proteinExistence type="predicted"/>
<keyword evidence="1" id="KW-0880">Kelch repeat</keyword>
<organism evidence="3 4">
    <name type="scientific">Adineta ricciae</name>
    <name type="common">Rotifer</name>
    <dbReference type="NCBI Taxonomy" id="249248"/>
    <lineage>
        <taxon>Eukaryota</taxon>
        <taxon>Metazoa</taxon>
        <taxon>Spiralia</taxon>
        <taxon>Gnathifera</taxon>
        <taxon>Rotifera</taxon>
        <taxon>Eurotatoria</taxon>
        <taxon>Bdelloidea</taxon>
        <taxon>Adinetida</taxon>
        <taxon>Adinetidae</taxon>
        <taxon>Adineta</taxon>
    </lineage>
</organism>
<accession>A0A816F1Q2</accession>
<dbReference type="EMBL" id="CAJNOR010010843">
    <property type="protein sequence ID" value="CAF1657093.1"/>
    <property type="molecule type" value="Genomic_DNA"/>
</dbReference>
<comment type="caution">
    <text evidence="3">The sequence shown here is derived from an EMBL/GenBank/DDBJ whole genome shotgun (WGS) entry which is preliminary data.</text>
</comment>
<name>A0A816F1Q2_ADIRI</name>
<dbReference type="Pfam" id="PF01344">
    <property type="entry name" value="Kelch_1"/>
    <property type="match status" value="1"/>
</dbReference>
<evidence type="ECO:0000313" key="3">
    <source>
        <dbReference type="EMBL" id="CAF1657093.1"/>
    </source>
</evidence>
<dbReference type="Gene3D" id="2.130.10.80">
    <property type="entry name" value="Galactose oxidase/kelch, beta-propeller"/>
    <property type="match status" value="1"/>
</dbReference>
<dbReference type="PANTHER" id="PTHR46344">
    <property type="entry name" value="OS02G0202900 PROTEIN"/>
    <property type="match status" value="1"/>
</dbReference>
<keyword evidence="4" id="KW-1185">Reference proteome</keyword>
<dbReference type="SUPFAM" id="SSF117281">
    <property type="entry name" value="Kelch motif"/>
    <property type="match status" value="1"/>
</dbReference>
<dbReference type="SMART" id="SM00612">
    <property type="entry name" value="Kelch"/>
    <property type="match status" value="1"/>
</dbReference>
<reference evidence="3" key="1">
    <citation type="submission" date="2021-02" db="EMBL/GenBank/DDBJ databases">
        <authorList>
            <person name="Nowell W R."/>
        </authorList>
    </citation>
    <scope>NUCLEOTIDE SEQUENCE</scope>
</reference>
<dbReference type="AlphaFoldDB" id="A0A816F1Q2"/>
<protein>
    <submittedName>
        <fullName evidence="3">Uncharacterized protein</fullName>
    </submittedName>
</protein>
<evidence type="ECO:0000256" key="1">
    <source>
        <dbReference type="ARBA" id="ARBA00022441"/>
    </source>
</evidence>
<dbReference type="Proteomes" id="UP000663828">
    <property type="component" value="Unassembled WGS sequence"/>
</dbReference>
<sequence length="85" mass="9231">MIHNRRFHKSSVLTNGKVLVTGGENSVGSLNSAELYNPSTGTWTLIDNMNNSRYHHTSSLLTNGKILIAGGQQISALKSAELYQS</sequence>
<evidence type="ECO:0000256" key="2">
    <source>
        <dbReference type="ARBA" id="ARBA00022737"/>
    </source>
</evidence>
<dbReference type="InterPro" id="IPR015915">
    <property type="entry name" value="Kelch-typ_b-propeller"/>
</dbReference>
<gene>
    <name evidence="3" type="ORF">XAT740_LOCUS56126</name>
</gene>
<dbReference type="InterPro" id="IPR006652">
    <property type="entry name" value="Kelch_1"/>
</dbReference>
<dbReference type="InterPro" id="IPR037293">
    <property type="entry name" value="Gal_Oxidase_central_sf"/>
</dbReference>
<keyword evidence="2" id="KW-0677">Repeat</keyword>
<dbReference type="PANTHER" id="PTHR46344:SF27">
    <property type="entry name" value="KELCH REPEAT SUPERFAMILY PROTEIN"/>
    <property type="match status" value="1"/>
</dbReference>
<evidence type="ECO:0000313" key="4">
    <source>
        <dbReference type="Proteomes" id="UP000663828"/>
    </source>
</evidence>